<dbReference type="Pfam" id="PF08843">
    <property type="entry name" value="AbiEii"/>
    <property type="match status" value="1"/>
</dbReference>
<reference evidence="1 2" key="1">
    <citation type="submission" date="2023-06" db="EMBL/GenBank/DDBJ databases">
        <authorList>
            <person name="Oyuntsetseg B."/>
            <person name="Kim S.B."/>
        </authorList>
    </citation>
    <scope>NUCLEOTIDE SEQUENCE [LARGE SCALE GENOMIC DNA]</scope>
    <source>
        <strain evidence="1 2">2-2</strain>
    </source>
</reference>
<dbReference type="GO" id="GO:0016740">
    <property type="term" value="F:transferase activity"/>
    <property type="evidence" value="ECO:0007669"/>
    <property type="project" value="UniProtKB-KW"/>
</dbReference>
<protein>
    <submittedName>
        <fullName evidence="1">Nucleotidyl transferase AbiEii/AbiGii toxin family protein</fullName>
    </submittedName>
</protein>
<dbReference type="InterPro" id="IPR014942">
    <property type="entry name" value="AbiEii"/>
</dbReference>
<accession>A0ABY8XNR5</accession>
<name>A0ABY8XNR5_9PSEU</name>
<organism evidence="1 2">
    <name type="scientific">Amycolatopsis nalaikhensis</name>
    <dbReference type="NCBI Taxonomy" id="715472"/>
    <lineage>
        <taxon>Bacteria</taxon>
        <taxon>Bacillati</taxon>
        <taxon>Actinomycetota</taxon>
        <taxon>Actinomycetes</taxon>
        <taxon>Pseudonocardiales</taxon>
        <taxon>Pseudonocardiaceae</taxon>
        <taxon>Amycolatopsis</taxon>
    </lineage>
</organism>
<sequence>MFFALPASEGFLLAGGAALIAQHLTERPTQDLDFFASQQCGDVAAARDELEAAVRAAGWSSHRLRDSPDFCRLMVSADEELLVDIALDSPPHQPPTISVAGPTFNLEELAGRKVVALFDRAEARDFADVYALSKRYPKELLLTLAADFDRGFDKAIFSQMIGSLDRFPDDAIPVATDDVATVRAFFADWAAELR</sequence>
<gene>
    <name evidence="1" type="ORF">QP939_00855</name>
</gene>
<proteinExistence type="predicted"/>
<dbReference type="EMBL" id="CP127173">
    <property type="protein sequence ID" value="WIV57283.1"/>
    <property type="molecule type" value="Genomic_DNA"/>
</dbReference>
<evidence type="ECO:0000313" key="2">
    <source>
        <dbReference type="Proteomes" id="UP001227101"/>
    </source>
</evidence>
<evidence type="ECO:0000313" key="1">
    <source>
        <dbReference type="EMBL" id="WIV57283.1"/>
    </source>
</evidence>
<dbReference type="RefSeq" id="WP_285454528.1">
    <property type="nucleotide sequence ID" value="NZ_CP127173.1"/>
</dbReference>
<dbReference type="Proteomes" id="UP001227101">
    <property type="component" value="Chromosome"/>
</dbReference>
<keyword evidence="1" id="KW-0808">Transferase</keyword>
<keyword evidence="2" id="KW-1185">Reference proteome</keyword>